<dbReference type="Proteomes" id="UP000297475">
    <property type="component" value="Unassembled WGS sequence"/>
</dbReference>
<evidence type="ECO:0000313" key="2">
    <source>
        <dbReference type="Proteomes" id="UP000297475"/>
    </source>
</evidence>
<dbReference type="EMBL" id="SRMF01000001">
    <property type="protein sequence ID" value="TGG95741.1"/>
    <property type="molecule type" value="Genomic_DNA"/>
</dbReference>
<sequence length="74" mass="8497">MKESIIVSFAITPEELQRLYDGSARSVYTVAADGRSVSFPLRILQPFITRDGIRGAFRIWYQDGRFEQIERLSA</sequence>
<accession>A0A4Z0WJR4</accession>
<keyword evidence="2" id="KW-1185">Reference proteome</keyword>
<dbReference type="Pfam" id="PF11197">
    <property type="entry name" value="DUF2835"/>
    <property type="match status" value="1"/>
</dbReference>
<gene>
    <name evidence="1" type="ORF">E4656_04850</name>
</gene>
<dbReference type="InterPro" id="IPR021363">
    <property type="entry name" value="DUF2835"/>
</dbReference>
<organism evidence="1 2">
    <name type="scientific">Natronospirillum operosum</name>
    <dbReference type="NCBI Taxonomy" id="2759953"/>
    <lineage>
        <taxon>Bacteria</taxon>
        <taxon>Pseudomonadati</taxon>
        <taxon>Pseudomonadota</taxon>
        <taxon>Gammaproteobacteria</taxon>
        <taxon>Oceanospirillales</taxon>
        <taxon>Natronospirillaceae</taxon>
        <taxon>Natronospirillum</taxon>
    </lineage>
</organism>
<reference evidence="1 2" key="1">
    <citation type="submission" date="2019-04" db="EMBL/GenBank/DDBJ databases">
        <title>Natronospirillum operosus gen. nov., sp. nov., a haloalkaliphilic satellite isolated from decaying biomass of laboratory culture of cyanobacterium Geitlerinema sp. and proposal of Natronospirillaceae fam. nov. and Saccharospirillaceae fam. nov.</title>
        <authorList>
            <person name="Kevbrin V."/>
            <person name="Boltyanskaya Y."/>
            <person name="Koziaeva V."/>
            <person name="Grouzdev D.S."/>
            <person name="Park M."/>
            <person name="Cho J."/>
        </authorList>
    </citation>
    <scope>NUCLEOTIDE SEQUENCE [LARGE SCALE GENOMIC DNA]</scope>
    <source>
        <strain evidence="1 2">G-116</strain>
    </source>
</reference>
<name>A0A4Z0WJR4_9GAMM</name>
<protein>
    <submittedName>
        <fullName evidence="1">DUF2835 family protein</fullName>
    </submittedName>
</protein>
<comment type="caution">
    <text evidence="1">The sequence shown here is derived from an EMBL/GenBank/DDBJ whole genome shotgun (WGS) entry which is preliminary data.</text>
</comment>
<evidence type="ECO:0000313" key="1">
    <source>
        <dbReference type="EMBL" id="TGG95741.1"/>
    </source>
</evidence>
<dbReference type="OrthoDB" id="5600793at2"/>
<dbReference type="AlphaFoldDB" id="A0A4Z0WJR4"/>
<proteinExistence type="predicted"/>
<dbReference type="RefSeq" id="WP_135481660.1">
    <property type="nucleotide sequence ID" value="NZ_SRMF01000001.1"/>
</dbReference>